<feature type="compositionally biased region" description="Basic and acidic residues" evidence="1">
    <location>
        <begin position="71"/>
        <end position="92"/>
    </location>
</feature>
<dbReference type="VEuPathDB" id="CryptoDB:Cvel_15088"/>
<sequence length="235" mass="27010">MVTLKLLLCIGCAVVCVGLRHQKEMDAQARMQLMKLASEEGGDDFDWGDDEWGEGEDFHEFADDGEESIPDDMHHDDGGEMNEPEPHHKSDEPDPTMTYQDIFEKVQKRRESMRTRLESNKDAAGVMRKKLQDNVEEVPSCSGGWYFSSWRRSIRSIKDKLEDIEEDSADLLKDLMKIEEFKGSAVQTENLKKLRKSDQKSGKLKLEVDEQDYKRIKAAIKLEQLIVKCQAETSH</sequence>
<evidence type="ECO:0000313" key="3">
    <source>
        <dbReference type="EMBL" id="CEM06977.1"/>
    </source>
</evidence>
<gene>
    <name evidence="3" type="ORF">Cvel_15088</name>
</gene>
<reference evidence="3" key="1">
    <citation type="submission" date="2014-11" db="EMBL/GenBank/DDBJ databases">
        <authorList>
            <person name="Otto D Thomas"/>
            <person name="Naeem Raeece"/>
        </authorList>
    </citation>
    <scope>NUCLEOTIDE SEQUENCE</scope>
</reference>
<keyword evidence="2" id="KW-0732">Signal</keyword>
<dbReference type="EMBL" id="CDMZ01000113">
    <property type="protein sequence ID" value="CEM06977.1"/>
    <property type="molecule type" value="Genomic_DNA"/>
</dbReference>
<evidence type="ECO:0008006" key="4">
    <source>
        <dbReference type="Google" id="ProtNLM"/>
    </source>
</evidence>
<organism evidence="3">
    <name type="scientific">Chromera velia CCMP2878</name>
    <dbReference type="NCBI Taxonomy" id="1169474"/>
    <lineage>
        <taxon>Eukaryota</taxon>
        <taxon>Sar</taxon>
        <taxon>Alveolata</taxon>
        <taxon>Colpodellida</taxon>
        <taxon>Chromeraceae</taxon>
        <taxon>Chromera</taxon>
    </lineage>
</organism>
<protein>
    <recommendedName>
        <fullName evidence="4">RxLR effector protein</fullName>
    </recommendedName>
</protein>
<proteinExistence type="predicted"/>
<evidence type="ECO:0000256" key="1">
    <source>
        <dbReference type="SAM" id="MobiDB-lite"/>
    </source>
</evidence>
<feature type="chain" id="PRO_5005188752" description="RxLR effector protein" evidence="2">
    <location>
        <begin position="19"/>
        <end position="235"/>
    </location>
</feature>
<feature type="signal peptide" evidence="2">
    <location>
        <begin position="1"/>
        <end position="18"/>
    </location>
</feature>
<dbReference type="AlphaFoldDB" id="A0A0G4F4J4"/>
<name>A0A0G4F4J4_9ALVE</name>
<accession>A0A0G4F4J4</accession>
<evidence type="ECO:0000256" key="2">
    <source>
        <dbReference type="SAM" id="SignalP"/>
    </source>
</evidence>
<feature type="region of interest" description="Disordered" evidence="1">
    <location>
        <begin position="65"/>
        <end position="97"/>
    </location>
</feature>